<evidence type="ECO:0000256" key="4">
    <source>
        <dbReference type="ARBA" id="ARBA00023242"/>
    </source>
</evidence>
<accession>A0A822ZWJ1</accession>
<keyword evidence="2" id="KW-0805">Transcription regulation</keyword>
<dbReference type="InterPro" id="IPR057712">
    <property type="entry name" value="DUF7952"/>
</dbReference>
<feature type="compositionally biased region" description="Acidic residues" evidence="5">
    <location>
        <begin position="260"/>
        <end position="274"/>
    </location>
</feature>
<feature type="domain" description="DUF7650" evidence="6">
    <location>
        <begin position="79"/>
        <end position="166"/>
    </location>
</feature>
<feature type="domain" description="DUF7952" evidence="7">
    <location>
        <begin position="6"/>
        <end position="41"/>
    </location>
</feature>
<gene>
    <name evidence="8" type="ORF">HUJ06_000107</name>
</gene>
<feature type="compositionally biased region" description="Polar residues" evidence="5">
    <location>
        <begin position="502"/>
        <end position="514"/>
    </location>
</feature>
<comment type="caution">
    <text evidence="8">The sequence shown here is derived from an EMBL/GenBank/DDBJ whole genome shotgun (WGS) entry which is preliminary data.</text>
</comment>
<feature type="compositionally biased region" description="Polar residues" evidence="5">
    <location>
        <begin position="277"/>
        <end position="290"/>
    </location>
</feature>
<evidence type="ECO:0000256" key="1">
    <source>
        <dbReference type="ARBA" id="ARBA00004123"/>
    </source>
</evidence>
<dbReference type="GO" id="GO:0005634">
    <property type="term" value="C:nucleus"/>
    <property type="evidence" value="ECO:0007669"/>
    <property type="project" value="UniProtKB-SubCell"/>
</dbReference>
<dbReference type="Pfam" id="PF25826">
    <property type="entry name" value="DUF7952"/>
    <property type="match status" value="1"/>
</dbReference>
<evidence type="ECO:0000256" key="2">
    <source>
        <dbReference type="ARBA" id="ARBA00023015"/>
    </source>
</evidence>
<evidence type="ECO:0000313" key="9">
    <source>
        <dbReference type="Proteomes" id="UP000607653"/>
    </source>
</evidence>
<name>A0A822ZWJ1_NELNU</name>
<keyword evidence="3" id="KW-0804">Transcription</keyword>
<feature type="region of interest" description="Disordered" evidence="5">
    <location>
        <begin position="477"/>
        <end position="584"/>
    </location>
</feature>
<organism evidence="8 9">
    <name type="scientific">Nelumbo nucifera</name>
    <name type="common">Sacred lotus</name>
    <dbReference type="NCBI Taxonomy" id="4432"/>
    <lineage>
        <taxon>Eukaryota</taxon>
        <taxon>Viridiplantae</taxon>
        <taxon>Streptophyta</taxon>
        <taxon>Embryophyta</taxon>
        <taxon>Tracheophyta</taxon>
        <taxon>Spermatophyta</taxon>
        <taxon>Magnoliopsida</taxon>
        <taxon>Proteales</taxon>
        <taxon>Nelumbonaceae</taxon>
        <taxon>Nelumbo</taxon>
    </lineage>
</organism>
<keyword evidence="4" id="KW-0539">Nucleus</keyword>
<feature type="region of interest" description="Disordered" evidence="5">
    <location>
        <begin position="380"/>
        <end position="402"/>
    </location>
</feature>
<sequence>MVTNWQVSKTFGEGKFSLEEYVSTLKDIVGMNILIEAIGVGKEKHDLTGIMMEPLKTNQVISTRAEIPIGKACSSLTSGDIIKFLTGDFRLSKARSNDLFWEAVWPRLLARGWHSEQPKDHGFAGSKHSLVFLVPGVKKFSRRRLTKGNHYFDSVSDVLSKVASEPWLLELEVEAVRGNGSKEEYGWETETKLDQDCPSNRQRHCYLRPRLPNCNSDLMKFTVVDTSMVHGEGPFKVRELRNLPVDMTNTSIPTSLSRETDEDSSEEPTDEPDSADMLSNDQANTNTSSPMTVIFDKGVHSDLSDCVLSVSVQEKLMNNPVPMNFPENNHKDLSVHMSNNKHQRKNQFSRRVKPGHSNYLAPVTKRRRLTACSRSLNNFSVAPGQEEPHCQSDSPDGSENMVSQMGMSLDKASSTSSSAKDNPDECCDGICKGILGQNYFGTELPHEKPEPRTLIDLNLPHVPPDFEIDEPFVMEVTDSQDDPNARRSSIPSERQHMEESEVLQTSNNIATTEEQPIANARRQSTRNRPLTTRALEALASRFFNTKRRKRSPDALSHENSISRASRRNRGKVRVSGNSGGVSTKTVNSKAEEALVDGESNTNTIMIDKSLQSERKGVHELLGVLSPPYPPEVMMCKDDLSG</sequence>
<dbReference type="Proteomes" id="UP000607653">
    <property type="component" value="Unassembled WGS sequence"/>
</dbReference>
<dbReference type="EMBL" id="DUZY01000282">
    <property type="protein sequence ID" value="DAD49632.1"/>
    <property type="molecule type" value="Genomic_DNA"/>
</dbReference>
<dbReference type="AlphaFoldDB" id="A0A822ZWJ1"/>
<proteinExistence type="predicted"/>
<keyword evidence="9" id="KW-1185">Reference proteome</keyword>
<dbReference type="PANTHER" id="PTHR13859:SF11">
    <property type="entry name" value="GRUNGE, ISOFORM J"/>
    <property type="match status" value="1"/>
</dbReference>
<feature type="compositionally biased region" description="Polar residues" evidence="5">
    <location>
        <begin position="391"/>
        <end position="402"/>
    </location>
</feature>
<evidence type="ECO:0000256" key="3">
    <source>
        <dbReference type="ARBA" id="ARBA00023163"/>
    </source>
</evidence>
<dbReference type="Pfam" id="PF24662">
    <property type="entry name" value="DUF7650"/>
    <property type="match status" value="1"/>
</dbReference>
<evidence type="ECO:0000313" key="8">
    <source>
        <dbReference type="EMBL" id="DAD49632.1"/>
    </source>
</evidence>
<comment type="subcellular location">
    <subcellularLocation>
        <location evidence="1">Nucleus</location>
    </subcellularLocation>
</comment>
<dbReference type="InterPro" id="IPR056067">
    <property type="entry name" value="DUF7650"/>
</dbReference>
<dbReference type="PANTHER" id="PTHR13859">
    <property type="entry name" value="ATROPHIN-RELATED"/>
    <property type="match status" value="1"/>
</dbReference>
<evidence type="ECO:0000256" key="5">
    <source>
        <dbReference type="SAM" id="MobiDB-lite"/>
    </source>
</evidence>
<feature type="region of interest" description="Disordered" evidence="5">
    <location>
        <begin position="246"/>
        <end position="290"/>
    </location>
</feature>
<reference evidence="8 9" key="1">
    <citation type="journal article" date="2020" name="Mol. Biol. Evol.">
        <title>Distinct Expression and Methylation Patterns for Genes with Different Fates following a Single Whole-Genome Duplication in Flowering Plants.</title>
        <authorList>
            <person name="Shi T."/>
            <person name="Rahmani R.S."/>
            <person name="Gugger P.F."/>
            <person name="Wang M."/>
            <person name="Li H."/>
            <person name="Zhang Y."/>
            <person name="Li Z."/>
            <person name="Wang Q."/>
            <person name="Van de Peer Y."/>
            <person name="Marchal K."/>
            <person name="Chen J."/>
        </authorList>
    </citation>
    <scope>NUCLEOTIDE SEQUENCE [LARGE SCALE GENOMIC DNA]</scope>
    <source>
        <tissue evidence="8">Leaf</tissue>
    </source>
</reference>
<evidence type="ECO:0000259" key="7">
    <source>
        <dbReference type="Pfam" id="PF25826"/>
    </source>
</evidence>
<evidence type="ECO:0000259" key="6">
    <source>
        <dbReference type="Pfam" id="PF24662"/>
    </source>
</evidence>
<protein>
    <submittedName>
        <fullName evidence="8">Uncharacterized protein</fullName>
    </submittedName>
</protein>